<evidence type="ECO:0000313" key="11">
    <source>
        <dbReference type="EMBL" id="BBP89343.1"/>
    </source>
</evidence>
<dbReference type="EMBL" id="AP021906">
    <property type="protein sequence ID" value="BBP89343.1"/>
    <property type="molecule type" value="Genomic_DNA"/>
</dbReference>
<dbReference type="Proteomes" id="UP000464658">
    <property type="component" value="Chromosome"/>
</dbReference>
<protein>
    <recommendedName>
        <fullName evidence="4">Flagellar motor switch protein FliG</fullName>
    </recommendedName>
</protein>
<gene>
    <name evidence="11" type="ORF">BsIDN1_29610</name>
</gene>
<dbReference type="PRINTS" id="PR00954">
    <property type="entry name" value="FLGMOTORFLIG"/>
</dbReference>
<evidence type="ECO:0000256" key="3">
    <source>
        <dbReference type="ARBA" id="ARBA00010299"/>
    </source>
</evidence>
<evidence type="ECO:0000256" key="9">
    <source>
        <dbReference type="ARBA" id="ARBA00023143"/>
    </source>
</evidence>
<keyword evidence="8" id="KW-0472">Membrane</keyword>
<dbReference type="SUPFAM" id="SSF48029">
    <property type="entry name" value="FliG"/>
    <property type="match status" value="1"/>
</dbReference>
<dbReference type="Gene3D" id="1.10.220.30">
    <property type="match status" value="1"/>
</dbReference>
<keyword evidence="7" id="KW-0283">Flagellar rotation</keyword>
<evidence type="ECO:0000256" key="6">
    <source>
        <dbReference type="ARBA" id="ARBA00022500"/>
    </source>
</evidence>
<evidence type="ECO:0000256" key="2">
    <source>
        <dbReference type="ARBA" id="ARBA00004413"/>
    </source>
</evidence>
<name>A0A5S9M888_BACIA</name>
<keyword evidence="6" id="KW-0145">Chemotaxis</keyword>
<dbReference type="Pfam" id="PF14842">
    <property type="entry name" value="FliG_N"/>
    <property type="match status" value="1"/>
</dbReference>
<reference evidence="11 12" key="1">
    <citation type="submission" date="2019-12" db="EMBL/GenBank/DDBJ databases">
        <title>Full genome sequence of a Bacillus safensis strain isolated from commercially available natto in Indonesia.</title>
        <authorList>
            <person name="Yoshida M."/>
            <person name="Uomi M."/>
            <person name="Waturangi D."/>
            <person name="Ekaputri J.J."/>
            <person name="Setiamarga D.H.E."/>
        </authorList>
    </citation>
    <scope>NUCLEOTIDE SEQUENCE [LARGE SCALE GENOMIC DNA]</scope>
    <source>
        <strain evidence="11 12">IDN1</strain>
    </source>
</reference>
<evidence type="ECO:0000313" key="12">
    <source>
        <dbReference type="Proteomes" id="UP000464658"/>
    </source>
</evidence>
<dbReference type="GO" id="GO:0005886">
    <property type="term" value="C:plasma membrane"/>
    <property type="evidence" value="ECO:0007669"/>
    <property type="project" value="UniProtKB-SubCell"/>
</dbReference>
<organism evidence="11 12">
    <name type="scientific">Bacillus safensis</name>
    <dbReference type="NCBI Taxonomy" id="561879"/>
    <lineage>
        <taxon>Bacteria</taxon>
        <taxon>Bacillati</taxon>
        <taxon>Bacillota</taxon>
        <taxon>Bacilli</taxon>
        <taxon>Bacillales</taxon>
        <taxon>Bacillaceae</taxon>
        <taxon>Bacillus</taxon>
    </lineage>
</organism>
<evidence type="ECO:0000256" key="8">
    <source>
        <dbReference type="ARBA" id="ARBA00023136"/>
    </source>
</evidence>
<keyword evidence="5" id="KW-1003">Cell membrane</keyword>
<dbReference type="InterPro" id="IPR011002">
    <property type="entry name" value="FliG_a-hlx"/>
</dbReference>
<comment type="subcellular location">
    <subcellularLocation>
        <location evidence="1">Bacterial flagellum basal body</location>
    </subcellularLocation>
    <subcellularLocation>
        <location evidence="2">Cell membrane</location>
        <topology evidence="2">Peripheral membrane protein</topology>
        <orientation evidence="2">Cytoplasmic side</orientation>
    </subcellularLocation>
</comment>
<dbReference type="GO" id="GO:0071973">
    <property type="term" value="P:bacterial-type flagellum-dependent cell motility"/>
    <property type="evidence" value="ECO:0007669"/>
    <property type="project" value="InterPro"/>
</dbReference>
<evidence type="ECO:0000256" key="4">
    <source>
        <dbReference type="ARBA" id="ARBA00021870"/>
    </source>
</evidence>
<comment type="similarity">
    <text evidence="3">Belongs to the FliG family.</text>
</comment>
<sequence>MSRKDPNRLTGRQKAAILMISLGLDVSASVYKHLSEDEIKKLTLEISNVRSVDTAKKR</sequence>
<accession>A0A5S9M888</accession>
<evidence type="ECO:0000256" key="5">
    <source>
        <dbReference type="ARBA" id="ARBA00022475"/>
    </source>
</evidence>
<dbReference type="AlphaFoldDB" id="A0A5S9M888"/>
<dbReference type="GO" id="GO:0006935">
    <property type="term" value="P:chemotaxis"/>
    <property type="evidence" value="ECO:0007669"/>
    <property type="project" value="UniProtKB-KW"/>
</dbReference>
<dbReference type="PANTHER" id="PTHR30534:SF0">
    <property type="entry name" value="FLAGELLAR MOTOR SWITCH PROTEIN FLIG"/>
    <property type="match status" value="1"/>
</dbReference>
<evidence type="ECO:0000256" key="7">
    <source>
        <dbReference type="ARBA" id="ARBA00022779"/>
    </source>
</evidence>
<dbReference type="PANTHER" id="PTHR30534">
    <property type="entry name" value="FLAGELLAR MOTOR SWITCH PROTEIN FLIG"/>
    <property type="match status" value="1"/>
</dbReference>
<keyword evidence="9" id="KW-0975">Bacterial flagellum</keyword>
<evidence type="ECO:0000259" key="10">
    <source>
        <dbReference type="Pfam" id="PF14842"/>
    </source>
</evidence>
<dbReference type="GO" id="GO:0003774">
    <property type="term" value="F:cytoskeletal motor activity"/>
    <property type="evidence" value="ECO:0007669"/>
    <property type="project" value="InterPro"/>
</dbReference>
<feature type="domain" description="Flagellar motor switch protein FliG N-terminal" evidence="10">
    <location>
        <begin position="9"/>
        <end position="56"/>
    </location>
</feature>
<dbReference type="InterPro" id="IPR028263">
    <property type="entry name" value="FliG_N"/>
</dbReference>
<dbReference type="InterPro" id="IPR000090">
    <property type="entry name" value="Flg_Motor_Flig"/>
</dbReference>
<proteinExistence type="inferred from homology"/>
<dbReference type="GO" id="GO:0009425">
    <property type="term" value="C:bacterial-type flagellum basal body"/>
    <property type="evidence" value="ECO:0007669"/>
    <property type="project" value="UniProtKB-SubCell"/>
</dbReference>
<evidence type="ECO:0000256" key="1">
    <source>
        <dbReference type="ARBA" id="ARBA00004117"/>
    </source>
</evidence>